<dbReference type="Pfam" id="PF13240">
    <property type="entry name" value="Zn_Ribbon_1"/>
    <property type="match status" value="1"/>
</dbReference>
<feature type="transmembrane region" description="Helical" evidence="2">
    <location>
        <begin position="41"/>
        <end position="67"/>
    </location>
</feature>
<keyword evidence="2" id="KW-0472">Membrane</keyword>
<feature type="domain" description="Zinc-ribbon" evidence="3">
    <location>
        <begin position="119"/>
        <end position="140"/>
    </location>
</feature>
<keyword evidence="5" id="KW-1185">Reference proteome</keyword>
<evidence type="ECO:0000313" key="5">
    <source>
        <dbReference type="Proteomes" id="UP000184465"/>
    </source>
</evidence>
<keyword evidence="2" id="KW-0812">Transmembrane</keyword>
<feature type="region of interest" description="Disordered" evidence="1">
    <location>
        <begin position="83"/>
        <end position="109"/>
    </location>
</feature>
<dbReference type="Proteomes" id="UP000184465">
    <property type="component" value="Unassembled WGS sequence"/>
</dbReference>
<evidence type="ECO:0000259" key="3">
    <source>
        <dbReference type="Pfam" id="PF13240"/>
    </source>
</evidence>
<dbReference type="EMBL" id="FRAG01000040">
    <property type="protein sequence ID" value="SHK25184.1"/>
    <property type="molecule type" value="Genomic_DNA"/>
</dbReference>
<dbReference type="AlphaFoldDB" id="A0A1M6QY92"/>
<organism evidence="4 5">
    <name type="scientific">Paramaledivibacter caminithermalis (strain DSM 15212 / CIP 107654 / DViRD3)</name>
    <name type="common">Clostridium caminithermale</name>
    <dbReference type="NCBI Taxonomy" id="1121301"/>
    <lineage>
        <taxon>Bacteria</taxon>
        <taxon>Bacillati</taxon>
        <taxon>Bacillota</taxon>
        <taxon>Clostridia</taxon>
        <taxon>Peptostreptococcales</taxon>
        <taxon>Caminicellaceae</taxon>
        <taxon>Paramaledivibacter</taxon>
    </lineage>
</organism>
<feature type="transmembrane region" description="Helical" evidence="2">
    <location>
        <begin position="12"/>
        <end position="35"/>
    </location>
</feature>
<gene>
    <name evidence="4" type="ORF">SAMN02745912_02767</name>
</gene>
<evidence type="ECO:0000256" key="1">
    <source>
        <dbReference type="SAM" id="MobiDB-lite"/>
    </source>
</evidence>
<feature type="compositionally biased region" description="Basic and acidic residues" evidence="1">
    <location>
        <begin position="93"/>
        <end position="107"/>
    </location>
</feature>
<keyword evidence="2" id="KW-1133">Transmembrane helix</keyword>
<dbReference type="OrthoDB" id="517663at2"/>
<accession>A0A1M6QY92</accession>
<name>A0A1M6QY92_PARC5</name>
<protein>
    <submittedName>
        <fullName evidence="4">Zinc-ribbon domain-containing protein</fullName>
    </submittedName>
</protein>
<evidence type="ECO:0000313" key="4">
    <source>
        <dbReference type="EMBL" id="SHK25184.1"/>
    </source>
</evidence>
<reference evidence="4 5" key="1">
    <citation type="submission" date="2016-11" db="EMBL/GenBank/DDBJ databases">
        <authorList>
            <person name="Jaros S."/>
            <person name="Januszkiewicz K."/>
            <person name="Wedrychowicz H."/>
        </authorList>
    </citation>
    <scope>NUCLEOTIDE SEQUENCE [LARGE SCALE GENOMIC DNA]</scope>
    <source>
        <strain evidence="4 5">DSM 15212</strain>
    </source>
</reference>
<dbReference type="InterPro" id="IPR026870">
    <property type="entry name" value="Zinc_ribbon_dom"/>
</dbReference>
<dbReference type="RefSeq" id="WP_073151224.1">
    <property type="nucleotide sequence ID" value="NZ_FRAG01000040.1"/>
</dbReference>
<feature type="compositionally biased region" description="Acidic residues" evidence="1">
    <location>
        <begin position="83"/>
        <end position="92"/>
    </location>
</feature>
<sequence>MKSIKPGRGPSGMSFIGSVVAVVFGIFWTIVAFGITAKSPFGVVGMGSIFPLFGIVFIVMGVIQAAYHYKNATGKDRFSEFDIVDSSEEEDPSDKWIKRKPEANGEKEDQEYLNTEKNYCPYCGASLDNSYSFCPKCGKAIK</sequence>
<proteinExistence type="predicted"/>
<evidence type="ECO:0000256" key="2">
    <source>
        <dbReference type="SAM" id="Phobius"/>
    </source>
</evidence>